<keyword evidence="8 11" id="KW-1133">Transmembrane helix</keyword>
<keyword evidence="7" id="KW-0256">Endoplasmic reticulum</keyword>
<organism evidence="12 13">
    <name type="scientific">Parascedosporium putredinis</name>
    <dbReference type="NCBI Taxonomy" id="1442378"/>
    <lineage>
        <taxon>Eukaryota</taxon>
        <taxon>Fungi</taxon>
        <taxon>Dikarya</taxon>
        <taxon>Ascomycota</taxon>
        <taxon>Pezizomycotina</taxon>
        <taxon>Sordariomycetes</taxon>
        <taxon>Hypocreomycetidae</taxon>
        <taxon>Microascales</taxon>
        <taxon>Microascaceae</taxon>
        <taxon>Parascedosporium</taxon>
    </lineage>
</organism>
<feature type="transmembrane region" description="Helical" evidence="11">
    <location>
        <begin position="192"/>
        <end position="213"/>
    </location>
</feature>
<keyword evidence="5 11" id="KW-0812">Transmembrane</keyword>
<evidence type="ECO:0000313" key="13">
    <source>
        <dbReference type="Proteomes" id="UP000838763"/>
    </source>
</evidence>
<dbReference type="PANTHER" id="PTHR13205">
    <property type="entry name" value="TRANSMEMBRANE PROTEIN 15-RELATED"/>
    <property type="match status" value="1"/>
</dbReference>
<evidence type="ECO:0000256" key="1">
    <source>
        <dbReference type="ARBA" id="ARBA00004477"/>
    </source>
</evidence>
<dbReference type="GO" id="GO:0005789">
    <property type="term" value="C:endoplasmic reticulum membrane"/>
    <property type="evidence" value="ECO:0007669"/>
    <property type="project" value="UniProtKB-SubCell"/>
</dbReference>
<keyword evidence="4" id="KW-0808">Transferase</keyword>
<evidence type="ECO:0000256" key="9">
    <source>
        <dbReference type="ARBA" id="ARBA00023136"/>
    </source>
</evidence>
<feature type="compositionally biased region" description="Polar residues" evidence="10">
    <location>
        <begin position="41"/>
        <end position="53"/>
    </location>
</feature>
<feature type="transmembrane region" description="Helical" evidence="11">
    <location>
        <begin position="724"/>
        <end position="744"/>
    </location>
</feature>
<gene>
    <name evidence="12" type="ORF">PPNO1_LOCUS112</name>
</gene>
<evidence type="ECO:0000256" key="8">
    <source>
        <dbReference type="ARBA" id="ARBA00022989"/>
    </source>
</evidence>
<keyword evidence="9 11" id="KW-0472">Membrane</keyword>
<dbReference type="Proteomes" id="UP000838763">
    <property type="component" value="Unassembled WGS sequence"/>
</dbReference>
<feature type="transmembrane region" description="Helical" evidence="11">
    <location>
        <begin position="662"/>
        <end position="695"/>
    </location>
</feature>
<evidence type="ECO:0000313" key="12">
    <source>
        <dbReference type="EMBL" id="CAI4210308.1"/>
    </source>
</evidence>
<evidence type="ECO:0000256" key="5">
    <source>
        <dbReference type="ARBA" id="ARBA00022692"/>
    </source>
</evidence>
<feature type="transmembrane region" description="Helical" evidence="11">
    <location>
        <begin position="630"/>
        <end position="650"/>
    </location>
</feature>
<feature type="transmembrane region" description="Helical" evidence="11">
    <location>
        <begin position="353"/>
        <end position="371"/>
    </location>
</feature>
<evidence type="ECO:0000256" key="4">
    <source>
        <dbReference type="ARBA" id="ARBA00022679"/>
    </source>
</evidence>
<name>A0A9P1GUP5_9PEZI</name>
<feature type="transmembrane region" description="Helical" evidence="11">
    <location>
        <begin position="536"/>
        <end position="558"/>
    </location>
</feature>
<dbReference type="EC" id="2.7.1.108" evidence="3"/>
<evidence type="ECO:0000256" key="10">
    <source>
        <dbReference type="SAM" id="MobiDB-lite"/>
    </source>
</evidence>
<keyword evidence="6" id="KW-0418">Kinase</keyword>
<comment type="subcellular location">
    <subcellularLocation>
        <location evidence="1">Endoplasmic reticulum membrane</location>
        <topology evidence="1">Multi-pass membrane protein</topology>
    </subcellularLocation>
</comment>
<feature type="transmembrane region" description="Helical" evidence="11">
    <location>
        <begin position="383"/>
        <end position="407"/>
    </location>
</feature>
<dbReference type="AlphaFoldDB" id="A0A9P1GUP5"/>
<dbReference type="GO" id="GO:0043048">
    <property type="term" value="P:dolichyl monophosphate biosynthetic process"/>
    <property type="evidence" value="ECO:0007669"/>
    <property type="project" value="TreeGrafter"/>
</dbReference>
<evidence type="ECO:0000256" key="2">
    <source>
        <dbReference type="ARBA" id="ARBA00010794"/>
    </source>
</evidence>
<comment type="similarity">
    <text evidence="2">Belongs to the polyprenol kinase family.</text>
</comment>
<dbReference type="OrthoDB" id="377083at2759"/>
<comment type="caution">
    <text evidence="12">The sequence shown here is derived from an EMBL/GenBank/DDBJ whole genome shotgun (WGS) entry which is preliminary data.</text>
</comment>
<evidence type="ECO:0000256" key="11">
    <source>
        <dbReference type="SAM" id="Phobius"/>
    </source>
</evidence>
<evidence type="ECO:0000256" key="7">
    <source>
        <dbReference type="ARBA" id="ARBA00022824"/>
    </source>
</evidence>
<keyword evidence="13" id="KW-1185">Reference proteome</keyword>
<feature type="region of interest" description="Disordered" evidence="10">
    <location>
        <begin position="1"/>
        <end position="123"/>
    </location>
</feature>
<reference evidence="12" key="1">
    <citation type="submission" date="2022-11" db="EMBL/GenBank/DDBJ databases">
        <authorList>
            <person name="Scott C."/>
            <person name="Bruce N."/>
        </authorList>
    </citation>
    <scope>NUCLEOTIDE SEQUENCE</scope>
</reference>
<feature type="compositionally biased region" description="Basic residues" evidence="10">
    <location>
        <begin position="67"/>
        <end position="79"/>
    </location>
</feature>
<protein>
    <recommendedName>
        <fullName evidence="3">dolichol kinase</fullName>
        <ecNumber evidence="3">2.7.1.108</ecNumber>
    </recommendedName>
</protein>
<feature type="region of interest" description="Disordered" evidence="10">
    <location>
        <begin position="449"/>
        <end position="478"/>
    </location>
</feature>
<dbReference type="PANTHER" id="PTHR13205:SF15">
    <property type="entry name" value="DOLICHOL KINASE"/>
    <property type="match status" value="1"/>
</dbReference>
<evidence type="ECO:0000256" key="3">
    <source>
        <dbReference type="ARBA" id="ARBA00012132"/>
    </source>
</evidence>
<dbReference type="GO" id="GO:0004168">
    <property type="term" value="F:dolichol kinase activity"/>
    <property type="evidence" value="ECO:0007669"/>
    <property type="project" value="UniProtKB-EC"/>
</dbReference>
<dbReference type="InterPro" id="IPR032974">
    <property type="entry name" value="Polypren_kinase"/>
</dbReference>
<evidence type="ECO:0000256" key="6">
    <source>
        <dbReference type="ARBA" id="ARBA00022777"/>
    </source>
</evidence>
<feature type="transmembrane region" description="Helical" evidence="11">
    <location>
        <begin position="751"/>
        <end position="774"/>
    </location>
</feature>
<accession>A0A9P1GUP5</accession>
<feature type="compositionally biased region" description="Low complexity" evidence="10">
    <location>
        <begin position="13"/>
        <end position="25"/>
    </location>
</feature>
<sequence length="832" mass="91115">MPKPEHLHPTWQSAAASASASASASHALDGPDDSNLRLLSRSPTPITARASSSPPNPPLQSCGWPTARRRAHAARRRGGGRHDVELARHRGRRRALPQGLPAPRAKPHKGLRGRNEALSGASTPLLSPTIPHHHVEELGEKLPQAIQGDRRLGTDRVRQARHVARRYVEVALLAGLGMMVLSNRSVQPLRKLWLPECIVALSLFGILIALYPLRLMMWALVHRSPTRRISLKVPVQFDPAPLLYPQTITVLTAFLLASGNPSLVLPNIMLCLCSIPEQLIPFTFSDQCFNTVHWVLTCVPLFYATSRGAPYIPAEDPAWSLVDSHHIAPGIAVLLYPLHKCLRQVLHHLTTTSLLPAELELFSIALINLLLLTSSPQMRILKALLWIGGLCVLVSCGRVIIWGIALARVPKWRFKREALQPAQPRFARLMRQLLWRKQSLNKAGVNGRVQMAPSSASIRPWPSSDDEEVNSPSAKHRVPSPFAVNRDVPLDAEEATLLASAEAAEPAANQRVSLRRNTFPFAPVATRVRKAALRKWIYAGYVYACIIGIVLLGIRSYISRFALDGAEAIGWALGYLLGNINWFRFQVVSENLDHWVRLPPRPDAGPGQFCHQGWVQHIRLETFGGANTRLLILGYWFIILVFGLVIVYRLKDIYEVDTRRKVFHFMMVGMLLPATYVDPAFAALALSAALASFLILDLLRASQLPPLSKPIANFLAPYVDGRDFRGPVVISHIFLLIGCAIAVADTGFSPAMVSGVICVGLGDAAASLIASAWLRVGRWPVTGGAPLGWLAEVRNAGVCASAASLTEAVLTGGNDNVIVPIVLWTCVKSLGV</sequence>
<proteinExistence type="inferred from homology"/>
<dbReference type="EMBL" id="CALLCH030000001">
    <property type="protein sequence ID" value="CAI4210308.1"/>
    <property type="molecule type" value="Genomic_DNA"/>
</dbReference>